<proteinExistence type="predicted"/>
<keyword evidence="2" id="KW-1185">Reference proteome</keyword>
<reference evidence="2" key="1">
    <citation type="journal article" date="2013" name="Genome Announc.">
        <title>First genome sequence of a syntrophic acetate-oxidizing bacterium, Tepidanaerobacter acetatoxydans strain Re1.</title>
        <authorList>
            <person name="Manzoor S."/>
            <person name="Bongcam-Rudloff E."/>
            <person name="Schnurer A."/>
            <person name="Muller B."/>
        </authorList>
    </citation>
    <scope>NUCLEOTIDE SEQUENCE [LARGE SCALE GENOMIC DNA]</scope>
    <source>
        <strain evidence="2">Re1</strain>
    </source>
</reference>
<dbReference type="EMBL" id="HF563609">
    <property type="protein sequence ID" value="CDI40907.1"/>
    <property type="molecule type" value="Genomic_DNA"/>
</dbReference>
<evidence type="ECO:0000313" key="2">
    <source>
        <dbReference type="Proteomes" id="UP000010802"/>
    </source>
</evidence>
<name>U4QDA1_TEPAE</name>
<accession>U4QDA1</accession>
<sequence length="58" mass="6577">MIYQTLYSGIPNSFDRQVRLIKIGKRYKVDSTLENISDENSNSLGKFHGKIKVGICSI</sequence>
<evidence type="ECO:0000313" key="1">
    <source>
        <dbReference type="EMBL" id="CDI40907.1"/>
    </source>
</evidence>
<gene>
    <name evidence="1" type="ordered locus">TEPIRE1_2159</name>
</gene>
<dbReference type="KEGG" id="tae:TepiRe1_2159"/>
<dbReference type="AlphaFoldDB" id="U4QDA1"/>
<dbReference type="HOGENOM" id="CLU_2977742_0_0_9"/>
<dbReference type="Proteomes" id="UP000010802">
    <property type="component" value="Chromosome"/>
</dbReference>
<protein>
    <submittedName>
        <fullName evidence="1">Uncharacterized protein</fullName>
    </submittedName>
</protein>
<organism evidence="1 2">
    <name type="scientific">Tepidanaerobacter acetatoxydans (strain DSM 21804 / JCM 16047 / Re1)</name>
    <dbReference type="NCBI Taxonomy" id="1209989"/>
    <lineage>
        <taxon>Bacteria</taxon>
        <taxon>Bacillati</taxon>
        <taxon>Bacillota</taxon>
        <taxon>Clostridia</taxon>
        <taxon>Thermosediminibacterales</taxon>
        <taxon>Tepidanaerobacteraceae</taxon>
        <taxon>Tepidanaerobacter</taxon>
    </lineage>
</organism>